<evidence type="ECO:0000313" key="3">
    <source>
        <dbReference type="Proteomes" id="UP000299102"/>
    </source>
</evidence>
<evidence type="ECO:0000313" key="2">
    <source>
        <dbReference type="EMBL" id="GBP17948.1"/>
    </source>
</evidence>
<gene>
    <name evidence="2" type="ORF">EVAR_16890_1</name>
</gene>
<dbReference type="EMBL" id="BGZK01000092">
    <property type="protein sequence ID" value="GBP17948.1"/>
    <property type="molecule type" value="Genomic_DNA"/>
</dbReference>
<feature type="region of interest" description="Disordered" evidence="1">
    <location>
        <begin position="38"/>
        <end position="67"/>
    </location>
</feature>
<accession>A0A4C1TVL9</accession>
<dbReference type="AlphaFoldDB" id="A0A4C1TVL9"/>
<comment type="caution">
    <text evidence="2">The sequence shown here is derived from an EMBL/GenBank/DDBJ whole genome shotgun (WGS) entry which is preliminary data.</text>
</comment>
<name>A0A4C1TVL9_EUMVA</name>
<sequence length="140" mass="15625">MNIDDKIILLMTSDFELYYSSPASPDQPYFRSYFRSRNGGRYQSQKGARKTPLRVTRRGTHTSSKAEAPSATAVCIVRARLYPSVWEKTEGVDLGFPSHPLLTTAAPATPSATQSVKETYYSTPWRTVRKSNCQDASASH</sequence>
<evidence type="ECO:0000256" key="1">
    <source>
        <dbReference type="SAM" id="MobiDB-lite"/>
    </source>
</evidence>
<feature type="compositionally biased region" description="Basic residues" evidence="1">
    <location>
        <begin position="47"/>
        <end position="60"/>
    </location>
</feature>
<dbReference type="Proteomes" id="UP000299102">
    <property type="component" value="Unassembled WGS sequence"/>
</dbReference>
<organism evidence="2 3">
    <name type="scientific">Eumeta variegata</name>
    <name type="common">Bagworm moth</name>
    <name type="synonym">Eumeta japonica</name>
    <dbReference type="NCBI Taxonomy" id="151549"/>
    <lineage>
        <taxon>Eukaryota</taxon>
        <taxon>Metazoa</taxon>
        <taxon>Ecdysozoa</taxon>
        <taxon>Arthropoda</taxon>
        <taxon>Hexapoda</taxon>
        <taxon>Insecta</taxon>
        <taxon>Pterygota</taxon>
        <taxon>Neoptera</taxon>
        <taxon>Endopterygota</taxon>
        <taxon>Lepidoptera</taxon>
        <taxon>Glossata</taxon>
        <taxon>Ditrysia</taxon>
        <taxon>Tineoidea</taxon>
        <taxon>Psychidae</taxon>
        <taxon>Oiketicinae</taxon>
        <taxon>Eumeta</taxon>
    </lineage>
</organism>
<protein>
    <submittedName>
        <fullName evidence="2">Uncharacterized protein</fullName>
    </submittedName>
</protein>
<keyword evidence="3" id="KW-1185">Reference proteome</keyword>
<proteinExistence type="predicted"/>
<reference evidence="2 3" key="1">
    <citation type="journal article" date="2019" name="Commun. Biol.">
        <title>The bagworm genome reveals a unique fibroin gene that provides high tensile strength.</title>
        <authorList>
            <person name="Kono N."/>
            <person name="Nakamura H."/>
            <person name="Ohtoshi R."/>
            <person name="Tomita M."/>
            <person name="Numata K."/>
            <person name="Arakawa K."/>
        </authorList>
    </citation>
    <scope>NUCLEOTIDE SEQUENCE [LARGE SCALE GENOMIC DNA]</scope>
</reference>